<dbReference type="EMBL" id="NXLT01000006">
    <property type="protein sequence ID" value="RDU66460.1"/>
    <property type="molecule type" value="Genomic_DNA"/>
</dbReference>
<gene>
    <name evidence="2" type="ORF">CQA54_07100</name>
</gene>
<proteinExistence type="predicted"/>
<name>A0A3D8IN77_9HELI</name>
<accession>A0A3D8IN77</accession>
<dbReference type="RefSeq" id="WP_115571414.1">
    <property type="nucleotide sequence ID" value="NZ_NXLT01000006.1"/>
</dbReference>
<dbReference type="Proteomes" id="UP000256514">
    <property type="component" value="Unassembled WGS sequence"/>
</dbReference>
<keyword evidence="3" id="KW-1185">Reference proteome</keyword>
<evidence type="ECO:0000259" key="1">
    <source>
        <dbReference type="Pfam" id="PF18257"/>
    </source>
</evidence>
<feature type="domain" description="Disulfide isomerase DsbG N-terminal" evidence="1">
    <location>
        <begin position="22"/>
        <end position="102"/>
    </location>
</feature>
<dbReference type="Pfam" id="PF18257">
    <property type="entry name" value="DsbG_N"/>
    <property type="match status" value="1"/>
</dbReference>
<dbReference type="InterPro" id="IPR036249">
    <property type="entry name" value="Thioredoxin-like_sf"/>
</dbReference>
<comment type="caution">
    <text evidence="2">The sequence shown here is derived from an EMBL/GenBank/DDBJ whole genome shotgun (WGS) entry which is preliminary data.</text>
</comment>
<dbReference type="SUPFAM" id="SSF52833">
    <property type="entry name" value="Thioredoxin-like"/>
    <property type="match status" value="1"/>
</dbReference>
<evidence type="ECO:0000313" key="3">
    <source>
        <dbReference type="Proteomes" id="UP000256514"/>
    </source>
</evidence>
<reference evidence="2 3" key="1">
    <citation type="submission" date="2018-04" db="EMBL/GenBank/DDBJ databases">
        <title>Novel Campyloabacter and Helicobacter Species and Strains.</title>
        <authorList>
            <person name="Mannion A.J."/>
            <person name="Shen Z."/>
            <person name="Fox J.G."/>
        </authorList>
    </citation>
    <scope>NUCLEOTIDE SEQUENCE [LARGE SCALE GENOMIC DNA]</scope>
    <source>
        <strain evidence="2 3">MIT 12-6600</strain>
    </source>
</reference>
<dbReference type="Gene3D" id="3.10.450.520">
    <property type="match status" value="1"/>
</dbReference>
<dbReference type="OrthoDB" id="9800545at2"/>
<organism evidence="2 3">
    <name type="scientific">Helicobacter equorum</name>
    <dbReference type="NCBI Taxonomy" id="361872"/>
    <lineage>
        <taxon>Bacteria</taxon>
        <taxon>Pseudomonadati</taxon>
        <taxon>Campylobacterota</taxon>
        <taxon>Epsilonproteobacteria</taxon>
        <taxon>Campylobacterales</taxon>
        <taxon>Helicobacteraceae</taxon>
        <taxon>Helicobacter</taxon>
    </lineage>
</organism>
<dbReference type="AlphaFoldDB" id="A0A3D8IN77"/>
<dbReference type="InterPro" id="IPR041556">
    <property type="entry name" value="DsbG_N"/>
</dbReference>
<sequence length="236" mass="26354">MNKMLIFAIVAISVMFAGNPKLEKMLLERTGENIKVVKEVPMQELKNMKLVVLETAQQQMVFLANDSNDTIIALDSTFLTGNQKTLQTITKEIQEAQIASAKSTGDKIIKAIKANKYPIISLKSPANTKKTLYIISDPNCPYCKDELDRIEQRLQTHNVKMIPVGILHETSMSKAEDIYKASAKLTTNEQKISALRKVYAPNYTSNTTPTQTTIAITNLIRQSGVNSVPYKFEIAE</sequence>
<dbReference type="Gene3D" id="3.40.30.10">
    <property type="entry name" value="Glutaredoxin"/>
    <property type="match status" value="1"/>
</dbReference>
<evidence type="ECO:0000313" key="2">
    <source>
        <dbReference type="EMBL" id="RDU66460.1"/>
    </source>
</evidence>
<protein>
    <recommendedName>
        <fullName evidence="1">Disulfide isomerase DsbG N-terminal domain-containing protein</fullName>
    </recommendedName>
</protein>